<name>A0A6L2MZI2_TANCI</name>
<dbReference type="Gene3D" id="3.40.50.300">
    <property type="entry name" value="P-loop containing nucleotide triphosphate hydrolases"/>
    <property type="match status" value="1"/>
</dbReference>
<proteinExistence type="inferred from homology"/>
<dbReference type="GO" id="GO:0016787">
    <property type="term" value="F:hydrolase activity"/>
    <property type="evidence" value="ECO:0007669"/>
    <property type="project" value="UniProtKB-KW"/>
</dbReference>
<dbReference type="InterPro" id="IPR027417">
    <property type="entry name" value="P-loop_NTPase"/>
</dbReference>
<dbReference type="GO" id="GO:0006281">
    <property type="term" value="P:DNA repair"/>
    <property type="evidence" value="ECO:0007669"/>
    <property type="project" value="UniProtKB-KW"/>
</dbReference>
<dbReference type="EMBL" id="BKCJ010007524">
    <property type="protein sequence ID" value="GEU77684.1"/>
    <property type="molecule type" value="Genomic_DNA"/>
</dbReference>
<keyword evidence="1" id="KW-0378">Hydrolase</keyword>
<evidence type="ECO:0000256" key="1">
    <source>
        <dbReference type="RuleBase" id="RU363044"/>
    </source>
</evidence>
<dbReference type="AlphaFoldDB" id="A0A6L2MZI2"/>
<feature type="domain" description="DNA helicase Pif1-like DEAD-box helicase" evidence="3">
    <location>
        <begin position="457"/>
        <end position="504"/>
    </location>
</feature>
<comment type="cofactor">
    <cofactor evidence="1">
        <name>Mg(2+)</name>
        <dbReference type="ChEBI" id="CHEBI:18420"/>
    </cofactor>
</comment>
<evidence type="ECO:0000259" key="3">
    <source>
        <dbReference type="Pfam" id="PF05970"/>
    </source>
</evidence>
<feature type="compositionally biased region" description="Low complexity" evidence="2">
    <location>
        <begin position="1"/>
        <end position="16"/>
    </location>
</feature>
<comment type="caution">
    <text evidence="4">The sequence shown here is derived from an EMBL/GenBank/DDBJ whole genome shotgun (WGS) entry which is preliminary data.</text>
</comment>
<organism evidence="4">
    <name type="scientific">Tanacetum cinerariifolium</name>
    <name type="common">Dalmatian daisy</name>
    <name type="synonym">Chrysanthemum cinerariifolium</name>
    <dbReference type="NCBI Taxonomy" id="118510"/>
    <lineage>
        <taxon>Eukaryota</taxon>
        <taxon>Viridiplantae</taxon>
        <taxon>Streptophyta</taxon>
        <taxon>Embryophyta</taxon>
        <taxon>Tracheophyta</taxon>
        <taxon>Spermatophyta</taxon>
        <taxon>Magnoliopsida</taxon>
        <taxon>eudicotyledons</taxon>
        <taxon>Gunneridae</taxon>
        <taxon>Pentapetalae</taxon>
        <taxon>asterids</taxon>
        <taxon>campanulids</taxon>
        <taxon>Asterales</taxon>
        <taxon>Asteraceae</taxon>
        <taxon>Asteroideae</taxon>
        <taxon>Anthemideae</taxon>
        <taxon>Anthemidinae</taxon>
        <taxon>Tanacetum</taxon>
    </lineage>
</organism>
<dbReference type="GO" id="GO:0005524">
    <property type="term" value="F:ATP binding"/>
    <property type="evidence" value="ECO:0007669"/>
    <property type="project" value="UniProtKB-KW"/>
</dbReference>
<keyword evidence="1" id="KW-0067">ATP-binding</keyword>
<reference evidence="4" key="1">
    <citation type="journal article" date="2019" name="Sci. Rep.">
        <title>Draft genome of Tanacetum cinerariifolium, the natural source of mosquito coil.</title>
        <authorList>
            <person name="Yamashiro T."/>
            <person name="Shiraishi A."/>
            <person name="Satake H."/>
            <person name="Nakayama K."/>
        </authorList>
    </citation>
    <scope>NUCLEOTIDE SEQUENCE</scope>
</reference>
<dbReference type="SUPFAM" id="SSF52540">
    <property type="entry name" value="P-loop containing nucleoside triphosphate hydrolases"/>
    <property type="match status" value="1"/>
</dbReference>
<feature type="domain" description="DNA helicase Pif1-like DEAD-box helicase" evidence="3">
    <location>
        <begin position="372"/>
        <end position="431"/>
    </location>
</feature>
<dbReference type="GO" id="GO:0043139">
    <property type="term" value="F:5'-3' DNA helicase activity"/>
    <property type="evidence" value="ECO:0007669"/>
    <property type="project" value="UniProtKB-EC"/>
</dbReference>
<comment type="similarity">
    <text evidence="1">Belongs to the helicase family.</text>
</comment>
<protein>
    <recommendedName>
        <fullName evidence="1">ATP-dependent DNA helicase</fullName>
        <ecNumber evidence="1">5.6.2.3</ecNumber>
    </recommendedName>
</protein>
<dbReference type="EC" id="5.6.2.3" evidence="1"/>
<evidence type="ECO:0000256" key="2">
    <source>
        <dbReference type="SAM" id="MobiDB-lite"/>
    </source>
</evidence>
<dbReference type="Pfam" id="PF05970">
    <property type="entry name" value="PIF1"/>
    <property type="match status" value="2"/>
</dbReference>
<comment type="catalytic activity">
    <reaction evidence="1">
        <text>ATP + H2O = ADP + phosphate + H(+)</text>
        <dbReference type="Rhea" id="RHEA:13065"/>
        <dbReference type="ChEBI" id="CHEBI:15377"/>
        <dbReference type="ChEBI" id="CHEBI:15378"/>
        <dbReference type="ChEBI" id="CHEBI:30616"/>
        <dbReference type="ChEBI" id="CHEBI:43474"/>
        <dbReference type="ChEBI" id="CHEBI:456216"/>
        <dbReference type="EC" id="5.6.2.3"/>
    </reaction>
</comment>
<feature type="compositionally biased region" description="Basic and acidic residues" evidence="2">
    <location>
        <begin position="37"/>
        <end position="47"/>
    </location>
</feature>
<sequence>MDKSGGSSMARGSRASETPEFKCLLRHPSVTTPSKVNEAKKQKRGEVAESDDEASFVTDTQAASGVGGSLLDTRKHKRYGMLWMTMLPVRERQSCSISEPRYLIIILMHRCTNVSTVMRPCGMKRELTREVNLKSILLSMLQGGIDHSINNGKGVYTFRVNGQSYHRIGSLLPKEDTQPRDGVDAATVHTLIHMLDQYSSVAKIDDIISVELPSPTKDLDGYRVVTDYMLHGPFSKDGKYASCTTEGRCSKHYPKQFYAETVLDEDGPTSIEWCNSSKEIKYLNKDPDRATIVIQENILKGDHVTSEKIQNYCLVEIQELLNRNGRSLTDFQDLPRPNLQLLTDIDNRVIRKALNFDMNKSRIEHERLHPLLNPEQRLIYKRVIDSVHNKIGKFYFVYGPGGTGKTFLYNTIIARLRTDRKIVLAVASSGMRHYYYPVEGQLRIDSSYPWNYWKTAHDEAPMTQKYAFEALDKTLRDILGFQKPEKREKIFCGMTVLLGVDFRQHDEEYLKEQAILTPRNDDVDDINTYMFKKLSGKSVTYNSAD</sequence>
<keyword evidence="1" id="KW-0227">DNA damage</keyword>
<dbReference type="PANTHER" id="PTHR10492">
    <property type="match status" value="1"/>
</dbReference>
<evidence type="ECO:0000313" key="4">
    <source>
        <dbReference type="EMBL" id="GEU77684.1"/>
    </source>
</evidence>
<feature type="region of interest" description="Disordered" evidence="2">
    <location>
        <begin position="1"/>
        <end position="55"/>
    </location>
</feature>
<dbReference type="PANTHER" id="PTHR10492:SF90">
    <property type="entry name" value="ATP-DEPENDENT DNA HELICASE"/>
    <property type="match status" value="1"/>
</dbReference>
<dbReference type="GO" id="GO:0006310">
    <property type="term" value="P:DNA recombination"/>
    <property type="evidence" value="ECO:0007669"/>
    <property type="project" value="UniProtKB-KW"/>
</dbReference>
<dbReference type="InterPro" id="IPR010285">
    <property type="entry name" value="DNA_helicase_pif1-like_DEAD"/>
</dbReference>
<keyword evidence="1 4" id="KW-0347">Helicase</keyword>
<keyword evidence="1" id="KW-0233">DNA recombination</keyword>
<accession>A0A6L2MZI2</accession>
<dbReference type="GO" id="GO:0000723">
    <property type="term" value="P:telomere maintenance"/>
    <property type="evidence" value="ECO:0007669"/>
    <property type="project" value="InterPro"/>
</dbReference>
<keyword evidence="1" id="KW-0547">Nucleotide-binding</keyword>
<gene>
    <name evidence="4" type="ORF">Tci_049662</name>
</gene>
<keyword evidence="1" id="KW-0234">DNA repair</keyword>